<dbReference type="OrthoDB" id="7422006at2759"/>
<evidence type="ECO:0000256" key="1">
    <source>
        <dbReference type="SAM" id="MobiDB-lite"/>
    </source>
</evidence>
<name>A0A4C1WRW5_EUMVA</name>
<sequence length="250" mass="27386">MPSGSKAPPVTAAAGEHCGPNNRLDSDTNTAGGGAIYRKLPSTSTAKILQVALSDTKRVIKNTGDVCLAEITCFNVDTPFKLVLGAVYIHSGTSTQNIGTLPYQALVPYVHNSQCVPPFLMDIDADVPILLCCNFNTNVTNDDTFLKYMKDTYNLECVSVESHSKKRNDRECLLAPRRRTKENCIRQRRRPKAGAGGLNVENFHPTDRSPPRADPSPSMGRQSYDTKELIYCFDDAPRAPRHSSALSSPK</sequence>
<proteinExistence type="predicted"/>
<gene>
    <name evidence="2" type="ORF">EVAR_43345_1</name>
</gene>
<keyword evidence="3" id="KW-1185">Reference proteome</keyword>
<evidence type="ECO:0000313" key="2">
    <source>
        <dbReference type="EMBL" id="GBP53059.1"/>
    </source>
</evidence>
<accession>A0A4C1WRW5</accession>
<protein>
    <submittedName>
        <fullName evidence="2">Uncharacterized protein</fullName>
    </submittedName>
</protein>
<comment type="caution">
    <text evidence="2">The sequence shown here is derived from an EMBL/GenBank/DDBJ whole genome shotgun (WGS) entry which is preliminary data.</text>
</comment>
<feature type="region of interest" description="Disordered" evidence="1">
    <location>
        <begin position="1"/>
        <end position="26"/>
    </location>
</feature>
<reference evidence="2 3" key="1">
    <citation type="journal article" date="2019" name="Commun. Biol.">
        <title>The bagworm genome reveals a unique fibroin gene that provides high tensile strength.</title>
        <authorList>
            <person name="Kono N."/>
            <person name="Nakamura H."/>
            <person name="Ohtoshi R."/>
            <person name="Tomita M."/>
            <person name="Numata K."/>
            <person name="Arakawa K."/>
        </authorList>
    </citation>
    <scope>NUCLEOTIDE SEQUENCE [LARGE SCALE GENOMIC DNA]</scope>
</reference>
<feature type="region of interest" description="Disordered" evidence="1">
    <location>
        <begin position="183"/>
        <end position="222"/>
    </location>
</feature>
<dbReference type="AlphaFoldDB" id="A0A4C1WRW5"/>
<organism evidence="2 3">
    <name type="scientific">Eumeta variegata</name>
    <name type="common">Bagworm moth</name>
    <name type="synonym">Eumeta japonica</name>
    <dbReference type="NCBI Taxonomy" id="151549"/>
    <lineage>
        <taxon>Eukaryota</taxon>
        <taxon>Metazoa</taxon>
        <taxon>Ecdysozoa</taxon>
        <taxon>Arthropoda</taxon>
        <taxon>Hexapoda</taxon>
        <taxon>Insecta</taxon>
        <taxon>Pterygota</taxon>
        <taxon>Neoptera</taxon>
        <taxon>Endopterygota</taxon>
        <taxon>Lepidoptera</taxon>
        <taxon>Glossata</taxon>
        <taxon>Ditrysia</taxon>
        <taxon>Tineoidea</taxon>
        <taxon>Psychidae</taxon>
        <taxon>Oiketicinae</taxon>
        <taxon>Eumeta</taxon>
    </lineage>
</organism>
<dbReference type="Proteomes" id="UP000299102">
    <property type="component" value="Unassembled WGS sequence"/>
</dbReference>
<feature type="compositionally biased region" description="Basic residues" evidence="1">
    <location>
        <begin position="183"/>
        <end position="192"/>
    </location>
</feature>
<dbReference type="EMBL" id="BGZK01000615">
    <property type="protein sequence ID" value="GBP53059.1"/>
    <property type="molecule type" value="Genomic_DNA"/>
</dbReference>
<evidence type="ECO:0000313" key="3">
    <source>
        <dbReference type="Proteomes" id="UP000299102"/>
    </source>
</evidence>